<proteinExistence type="predicted"/>
<dbReference type="Pfam" id="PF05193">
    <property type="entry name" value="Peptidase_M16_C"/>
    <property type="match status" value="1"/>
</dbReference>
<feature type="domain" description="Peptidase M16 C-terminal" evidence="1">
    <location>
        <begin position="246"/>
        <end position="317"/>
    </location>
</feature>
<protein>
    <submittedName>
        <fullName evidence="2">Peptidase M16 inactive domain protein</fullName>
    </submittedName>
</protein>
<evidence type="ECO:0000259" key="1">
    <source>
        <dbReference type="Pfam" id="PF05193"/>
    </source>
</evidence>
<accession>A0A221V1P8</accession>
<name>A0A221V1P8_9FLAO</name>
<evidence type="ECO:0000313" key="2">
    <source>
        <dbReference type="EMBL" id="ASO07524.1"/>
    </source>
</evidence>
<evidence type="ECO:0000313" key="3">
    <source>
        <dbReference type="Proteomes" id="UP000204551"/>
    </source>
</evidence>
<gene>
    <name evidence="2" type="ORF">AREALGSMS7_04119</name>
</gene>
<sequence length="991" mass="115645">MKVIELLYKVLAAKETSESVLLFKQPLNMYKITEKIKGYKYVLQIFLFVVITSMNGQEGNVLDNGAPLSLDPSIRYGRLGNGFTYYIKRVENGPEKINMRFYVKVGNNYQRDEELDYAHAIEHLAFKCAKDFPVNLLNDPGLLNSLGMGKSDLFAQTWNYSTWYRFDIPSNSENAFNTGLRWFTNITDLDLTEEAILKEKGPLLQEIVFRQGDNLQKFFAKTKLKSLLIPCSSDYSDFFKLNKEYTPETLIDFYKKWYQPDRMAIVLVGDIKNIDKIEKKIIDDFSSMNRVKTPNKWLACVQEYLTGEKHFVHMELDSIDRGGSKEVEFFLYHRKPEIIENLENEQKIKERLYWKLLYKLINHRLNELEKTYGNHFTSSFFPPGPYLPAMELRIRSNVNTIGKGLNKVLLTLRQLKKFGLEQNEWDEFRNNYILLMDNEETDRSAYWLERIQEHFVYGEALPGNNAIDLKKWLSKLSLKEFNAALGRLISDDPDDIGIVAPKGTRFTENQVRGWIQQAQSQSVAPFIRQEVPRELLSEDQKSTLKLRGYKDIGTASSGAKEIVLDNGMKVILDTLTNSKDRFYLHGFSPNGASCFPEKAYFSAINAPYIVQNSGAGSLNKFQINSYLKEHAKGLWIRPYINYNETGIKGNAAIDDLEMMLQLIYLYFVHPREDENAFMDWKIQEENRHLYPTYGIINQDFVVRIREFLKDRSKVPEGTRRLHGIRQSDMGAAYEIYRELHGDAEDFTFIVSGSFSVEEVLPLLQKYLGNLPVRSNSISDRTRFTKEVTLPASPLYKQFNPHTMGAGYKMKNIFYYRKYLSKVDKPMHWKELIDIEVLGYMLNSRILDLRFSVEAGLYDMTAFGTINKESSFYDIGILLNVIPSELEMLRKACQSLVKELRDKVVDREVFKDVMLNNVYPKYRINKQYHPARRVEKLYDHYRFNEKWASPIEIEEYVKLLTPEDIRTSARKYLKEDNLMEFTFEDENGNSRK</sequence>
<dbReference type="Gene3D" id="3.30.830.10">
    <property type="entry name" value="Metalloenzyme, LuxS/M16 peptidase-like"/>
    <property type="match status" value="4"/>
</dbReference>
<dbReference type="AlphaFoldDB" id="A0A221V1P8"/>
<dbReference type="EMBL" id="CP022515">
    <property type="protein sequence ID" value="ASO07524.1"/>
    <property type="molecule type" value="Genomic_DNA"/>
</dbReference>
<dbReference type="SUPFAM" id="SSF63411">
    <property type="entry name" value="LuxS/MPP-like metallohydrolase"/>
    <property type="match status" value="3"/>
</dbReference>
<dbReference type="KEGG" id="aalg:AREALGSMS7_04119"/>
<dbReference type="GO" id="GO:0046872">
    <property type="term" value="F:metal ion binding"/>
    <property type="evidence" value="ECO:0007669"/>
    <property type="project" value="InterPro"/>
</dbReference>
<dbReference type="PANTHER" id="PTHR43690">
    <property type="entry name" value="NARDILYSIN"/>
    <property type="match status" value="1"/>
</dbReference>
<dbReference type="PANTHER" id="PTHR43690:SF17">
    <property type="entry name" value="PROTEIN YHJJ"/>
    <property type="match status" value="1"/>
</dbReference>
<dbReference type="Proteomes" id="UP000204551">
    <property type="component" value="Chromosome"/>
</dbReference>
<dbReference type="InterPro" id="IPR050626">
    <property type="entry name" value="Peptidase_M16"/>
</dbReference>
<dbReference type="InterPro" id="IPR007863">
    <property type="entry name" value="Peptidase_M16_C"/>
</dbReference>
<dbReference type="InterPro" id="IPR011249">
    <property type="entry name" value="Metalloenz_LuxS/M16"/>
</dbReference>
<organism evidence="2 3">
    <name type="scientific">Arenibacter algicola</name>
    <dbReference type="NCBI Taxonomy" id="616991"/>
    <lineage>
        <taxon>Bacteria</taxon>
        <taxon>Pseudomonadati</taxon>
        <taxon>Bacteroidota</taxon>
        <taxon>Flavobacteriia</taxon>
        <taxon>Flavobacteriales</taxon>
        <taxon>Flavobacteriaceae</taxon>
        <taxon>Arenibacter</taxon>
    </lineage>
</organism>
<reference evidence="2 3" key="1">
    <citation type="submission" date="2017-07" db="EMBL/GenBank/DDBJ databases">
        <title>Genome Sequence of Arenibacter algicola Strain SMS7 Isolated from a culture of the Diatom Skeletonema marinoi.</title>
        <authorList>
            <person name="Topel M."/>
            <person name="Pinder M.I.M."/>
            <person name="Johansson O.N."/>
            <person name="Kourtchenko O."/>
            <person name="Godhe A."/>
            <person name="Clarke A.K."/>
        </authorList>
    </citation>
    <scope>NUCLEOTIDE SEQUENCE [LARGE SCALE GENOMIC DNA]</scope>
    <source>
        <strain evidence="2 3">SMS7</strain>
    </source>
</reference>
<dbReference type="RefSeq" id="WP_093979779.1">
    <property type="nucleotide sequence ID" value="NZ_CP022515.1"/>
</dbReference>